<feature type="disulfide bond" evidence="9">
    <location>
        <begin position="55"/>
        <end position="101"/>
    </location>
</feature>
<dbReference type="FunFam" id="2.40.10.10:FF:000068">
    <property type="entry name" value="transmembrane protease serine 2"/>
    <property type="match status" value="1"/>
</dbReference>
<dbReference type="Gene3D" id="2.40.10.10">
    <property type="entry name" value="Trypsin-like serine proteases"/>
    <property type="match status" value="1"/>
</dbReference>
<reference evidence="13" key="1">
    <citation type="submission" date="2015-12" db="EMBL/GenBank/DDBJ databases">
        <title>De novo transcriptome assembly of four potential Pierce s Disease insect vectors from Arizona vineyards.</title>
        <authorList>
            <person name="Tassone E.E."/>
        </authorList>
    </citation>
    <scope>NUCLEOTIDE SEQUENCE</scope>
</reference>
<evidence type="ECO:0000256" key="3">
    <source>
        <dbReference type="ARBA" id="ARBA00022473"/>
    </source>
</evidence>
<evidence type="ECO:0000256" key="4">
    <source>
        <dbReference type="ARBA" id="ARBA00022525"/>
    </source>
</evidence>
<dbReference type="InterPro" id="IPR009003">
    <property type="entry name" value="Peptidase_S1_PA"/>
</dbReference>
<evidence type="ECO:0000256" key="10">
    <source>
        <dbReference type="SAM" id="SignalP"/>
    </source>
</evidence>
<dbReference type="EMBL" id="GEDC01013760">
    <property type="protein sequence ID" value="JAS23538.1"/>
    <property type="molecule type" value="Transcribed_RNA"/>
</dbReference>
<feature type="domain" description="FZ" evidence="11">
    <location>
        <begin position="40"/>
        <end position="160"/>
    </location>
</feature>
<dbReference type="GO" id="GO:0017147">
    <property type="term" value="F:Wnt-protein binding"/>
    <property type="evidence" value="ECO:0007669"/>
    <property type="project" value="TreeGrafter"/>
</dbReference>
<keyword evidence="4" id="KW-0964">Secreted</keyword>
<comment type="similarity">
    <text evidence="2">Belongs to the secreted frizzled-related protein (sFRP) family.</text>
</comment>
<dbReference type="PROSITE" id="PS50240">
    <property type="entry name" value="TRYPSIN_DOM"/>
    <property type="match status" value="1"/>
</dbReference>
<evidence type="ECO:0008006" key="14">
    <source>
        <dbReference type="Google" id="ProtNLM"/>
    </source>
</evidence>
<evidence type="ECO:0000256" key="6">
    <source>
        <dbReference type="ARBA" id="ARBA00022729"/>
    </source>
</evidence>
<evidence type="ECO:0000256" key="1">
    <source>
        <dbReference type="ARBA" id="ARBA00004613"/>
    </source>
</evidence>
<dbReference type="InterPro" id="IPR015526">
    <property type="entry name" value="Frizzled/SFRP"/>
</dbReference>
<dbReference type="GO" id="GO:0005615">
    <property type="term" value="C:extracellular space"/>
    <property type="evidence" value="ECO:0007669"/>
    <property type="project" value="TreeGrafter"/>
</dbReference>
<dbReference type="Pfam" id="PF00089">
    <property type="entry name" value="Trypsin"/>
    <property type="match status" value="1"/>
</dbReference>
<evidence type="ECO:0000313" key="13">
    <source>
        <dbReference type="EMBL" id="JAS23538.1"/>
    </source>
</evidence>
<protein>
    <recommendedName>
        <fullName evidence="14">FZ domain-containing protein</fullName>
    </recommendedName>
</protein>
<dbReference type="PANTHER" id="PTHR11309">
    <property type="entry name" value="FRIZZLED"/>
    <property type="match status" value="1"/>
</dbReference>
<dbReference type="CDD" id="cd00190">
    <property type="entry name" value="Tryp_SPc"/>
    <property type="match status" value="1"/>
</dbReference>
<feature type="chain" id="PRO_5008581289" description="FZ domain-containing protein" evidence="10">
    <location>
        <begin position="17"/>
        <end position="411"/>
    </location>
</feature>
<dbReference type="SMART" id="SM00020">
    <property type="entry name" value="Tryp_SPc"/>
    <property type="match status" value="1"/>
</dbReference>
<dbReference type="FunFam" id="1.10.2000.10:FF:000001">
    <property type="entry name" value="secreted frizzled-related protein 2"/>
    <property type="match status" value="1"/>
</dbReference>
<feature type="signal peptide" evidence="10">
    <location>
        <begin position="1"/>
        <end position="16"/>
    </location>
</feature>
<keyword evidence="8 9" id="KW-1015">Disulfide bond</keyword>
<name>A0A1B6DCZ3_9HEMI</name>
<keyword evidence="5" id="KW-0879">Wnt signaling pathway</keyword>
<feature type="domain" description="Peptidase S1" evidence="12">
    <location>
        <begin position="191"/>
        <end position="410"/>
    </location>
</feature>
<comment type="caution">
    <text evidence="9">Lacks conserved residue(s) required for the propagation of feature annotation.</text>
</comment>
<evidence type="ECO:0000256" key="7">
    <source>
        <dbReference type="ARBA" id="ARBA00022782"/>
    </source>
</evidence>
<dbReference type="SUPFAM" id="SSF63501">
    <property type="entry name" value="Frizzled cysteine-rich domain"/>
    <property type="match status" value="1"/>
</dbReference>
<dbReference type="PANTHER" id="PTHR11309:SF148">
    <property type="entry name" value="SECRETED FRIZZLED-RELATED PROTEIN 1"/>
    <property type="match status" value="1"/>
</dbReference>
<proteinExistence type="inferred from homology"/>
<dbReference type="GO" id="GO:0030154">
    <property type="term" value="P:cell differentiation"/>
    <property type="evidence" value="ECO:0007669"/>
    <property type="project" value="UniProtKB-KW"/>
</dbReference>
<keyword evidence="6 10" id="KW-0732">Signal</keyword>
<organism evidence="13">
    <name type="scientific">Clastoptera arizonana</name>
    <name type="common">Arizona spittle bug</name>
    <dbReference type="NCBI Taxonomy" id="38151"/>
    <lineage>
        <taxon>Eukaryota</taxon>
        <taxon>Metazoa</taxon>
        <taxon>Ecdysozoa</taxon>
        <taxon>Arthropoda</taxon>
        <taxon>Hexapoda</taxon>
        <taxon>Insecta</taxon>
        <taxon>Pterygota</taxon>
        <taxon>Neoptera</taxon>
        <taxon>Paraneoptera</taxon>
        <taxon>Hemiptera</taxon>
        <taxon>Auchenorrhyncha</taxon>
        <taxon>Cercopoidea</taxon>
        <taxon>Clastopteridae</taxon>
        <taxon>Clastoptera</taxon>
    </lineage>
</organism>
<evidence type="ECO:0000259" key="12">
    <source>
        <dbReference type="PROSITE" id="PS50240"/>
    </source>
</evidence>
<evidence type="ECO:0000256" key="8">
    <source>
        <dbReference type="ARBA" id="ARBA00023157"/>
    </source>
</evidence>
<dbReference type="SUPFAM" id="SSF50494">
    <property type="entry name" value="Trypsin-like serine proteases"/>
    <property type="match status" value="1"/>
</dbReference>
<dbReference type="GO" id="GO:0004252">
    <property type="term" value="F:serine-type endopeptidase activity"/>
    <property type="evidence" value="ECO:0007669"/>
    <property type="project" value="InterPro"/>
</dbReference>
<dbReference type="InterPro" id="IPR001254">
    <property type="entry name" value="Trypsin_dom"/>
</dbReference>
<dbReference type="PROSITE" id="PS50038">
    <property type="entry name" value="FZ"/>
    <property type="match status" value="1"/>
</dbReference>
<dbReference type="SMART" id="SM00063">
    <property type="entry name" value="FRI"/>
    <property type="match status" value="1"/>
</dbReference>
<dbReference type="AlphaFoldDB" id="A0A1B6DCZ3"/>
<dbReference type="Pfam" id="PF01392">
    <property type="entry name" value="Fz"/>
    <property type="match status" value="1"/>
</dbReference>
<keyword evidence="3" id="KW-0217">Developmental protein</keyword>
<dbReference type="GO" id="GO:0035567">
    <property type="term" value="P:non-canonical Wnt signaling pathway"/>
    <property type="evidence" value="ECO:0007669"/>
    <property type="project" value="TreeGrafter"/>
</dbReference>
<dbReference type="GO" id="GO:0006508">
    <property type="term" value="P:proteolysis"/>
    <property type="evidence" value="ECO:0007669"/>
    <property type="project" value="InterPro"/>
</dbReference>
<evidence type="ECO:0000256" key="2">
    <source>
        <dbReference type="ARBA" id="ARBA00010054"/>
    </source>
</evidence>
<evidence type="ECO:0000256" key="9">
    <source>
        <dbReference type="PROSITE-ProRule" id="PRU00090"/>
    </source>
</evidence>
<dbReference type="InterPro" id="IPR036790">
    <property type="entry name" value="Frizzled_dom_sf"/>
</dbReference>
<dbReference type="Gene3D" id="1.10.2000.10">
    <property type="entry name" value="Frizzled cysteine-rich domain"/>
    <property type="match status" value="1"/>
</dbReference>
<evidence type="ECO:0000256" key="5">
    <source>
        <dbReference type="ARBA" id="ARBA00022687"/>
    </source>
</evidence>
<gene>
    <name evidence="13" type="ORF">g.28693</name>
</gene>
<dbReference type="InterPro" id="IPR020067">
    <property type="entry name" value="Frizzled_dom"/>
</dbReference>
<accession>A0A1B6DCZ3</accession>
<keyword evidence="7" id="KW-0221">Differentiation</keyword>
<evidence type="ECO:0000259" key="11">
    <source>
        <dbReference type="PROSITE" id="PS50038"/>
    </source>
</evidence>
<dbReference type="InterPro" id="IPR043504">
    <property type="entry name" value="Peptidase_S1_PA_chymotrypsin"/>
</dbReference>
<sequence>MSHFVVLLSLFGVTSGSWDARIGATQTPYITDWSMGGGRHIHNTCVDIPRNMTLCHEIGYKKMRLPNLLDHDTIAEISQQAASWVPLMNVKCHPDTQLFLCSLFSPVCLDRPEISVYPCRSLCYKVKAGCEGKMKTYGYPWPEMFNCERFPQDNDMCITSQATTDSVKAVDTQSLLLGARNLNNANGWYGISGGKITSIRNHPYQVSILYKGAYLCSGVILRKNWVLTLADAVYRGDPELYKIRVGSDSSIIGGQLYDVGAVYSHDNFSVVTHEFDLGLLKLKSKIKFNKKVRKVNYATKNIKSGQRVILSGWNTSPITKVTYHQVSLRVVPLKKCQKAYSHTQLSVTASMLCASSRHAGHSHGDFGDPIVIKKKVYGLFSWTVNWTDDNFPSLFTNIAAGADWIKSKIGK</sequence>
<feature type="disulfide bond" evidence="9">
    <location>
        <begin position="92"/>
        <end position="130"/>
    </location>
</feature>
<comment type="subcellular location">
    <subcellularLocation>
        <location evidence="1">Secreted</location>
    </subcellularLocation>
</comment>
<dbReference type="GO" id="GO:0060070">
    <property type="term" value="P:canonical Wnt signaling pathway"/>
    <property type="evidence" value="ECO:0007669"/>
    <property type="project" value="TreeGrafter"/>
</dbReference>
<feature type="disulfide bond" evidence="9">
    <location>
        <begin position="123"/>
        <end position="147"/>
    </location>
</feature>